<gene>
    <name evidence="2" type="ORF">ACFOMD_01670</name>
</gene>
<comment type="caution">
    <text evidence="2">The sequence shown here is derived from an EMBL/GenBank/DDBJ whole genome shotgun (WGS) entry which is preliminary data.</text>
</comment>
<dbReference type="Proteomes" id="UP001595615">
    <property type="component" value="Unassembled WGS sequence"/>
</dbReference>
<feature type="region of interest" description="Disordered" evidence="1">
    <location>
        <begin position="91"/>
        <end position="127"/>
    </location>
</feature>
<dbReference type="EMBL" id="JBHRXV010000001">
    <property type="protein sequence ID" value="MFC3711259.1"/>
    <property type="molecule type" value="Genomic_DNA"/>
</dbReference>
<proteinExistence type="predicted"/>
<name>A0ABV7X583_9SPHN</name>
<keyword evidence="3" id="KW-1185">Reference proteome</keyword>
<dbReference type="RefSeq" id="WP_380855823.1">
    <property type="nucleotide sequence ID" value="NZ_JBHRXV010000001.1"/>
</dbReference>
<organism evidence="2 3">
    <name type="scientific">Sphingoaurantiacus capsulatus</name>
    <dbReference type="NCBI Taxonomy" id="1771310"/>
    <lineage>
        <taxon>Bacteria</taxon>
        <taxon>Pseudomonadati</taxon>
        <taxon>Pseudomonadota</taxon>
        <taxon>Alphaproteobacteria</taxon>
        <taxon>Sphingomonadales</taxon>
        <taxon>Sphingosinicellaceae</taxon>
        <taxon>Sphingoaurantiacus</taxon>
    </lineage>
</organism>
<protein>
    <submittedName>
        <fullName evidence="2">Uncharacterized protein</fullName>
    </submittedName>
</protein>
<evidence type="ECO:0000256" key="1">
    <source>
        <dbReference type="SAM" id="MobiDB-lite"/>
    </source>
</evidence>
<evidence type="ECO:0000313" key="2">
    <source>
        <dbReference type="EMBL" id="MFC3711259.1"/>
    </source>
</evidence>
<sequence length="127" mass="14159">MLTLLVLAVIGAGLPFPLEPQGNRDLVRLRDAWVSSATSVVERGEMDARIRAAATHPTADWRAVADDYFVWREARRAAADGRLAAAYARAREHAREQARRPTCTTVTRTEPRPYGRTYSESTTTCDK</sequence>
<evidence type="ECO:0000313" key="3">
    <source>
        <dbReference type="Proteomes" id="UP001595615"/>
    </source>
</evidence>
<feature type="compositionally biased region" description="Polar residues" evidence="1">
    <location>
        <begin position="118"/>
        <end position="127"/>
    </location>
</feature>
<accession>A0ABV7X583</accession>
<reference evidence="3" key="1">
    <citation type="journal article" date="2019" name="Int. J. Syst. Evol. Microbiol.">
        <title>The Global Catalogue of Microorganisms (GCM) 10K type strain sequencing project: providing services to taxonomists for standard genome sequencing and annotation.</title>
        <authorList>
            <consortium name="The Broad Institute Genomics Platform"/>
            <consortium name="The Broad Institute Genome Sequencing Center for Infectious Disease"/>
            <person name="Wu L."/>
            <person name="Ma J."/>
        </authorList>
    </citation>
    <scope>NUCLEOTIDE SEQUENCE [LARGE SCALE GENOMIC DNA]</scope>
    <source>
        <strain evidence="3">KCTC 42644</strain>
    </source>
</reference>